<feature type="domain" description="ABC transporter" evidence="10">
    <location>
        <begin position="361"/>
        <end position="600"/>
    </location>
</feature>
<feature type="transmembrane region" description="Helical" evidence="9">
    <location>
        <begin position="155"/>
        <end position="178"/>
    </location>
</feature>
<feature type="domain" description="ABC transmembrane type-1" evidence="11">
    <location>
        <begin position="40"/>
        <end position="325"/>
    </location>
</feature>
<organism evidence="12 13">
    <name type="scientific">Devosia litorisediminis</name>
    <dbReference type="NCBI Taxonomy" id="2829817"/>
    <lineage>
        <taxon>Bacteria</taxon>
        <taxon>Pseudomonadati</taxon>
        <taxon>Pseudomonadota</taxon>
        <taxon>Alphaproteobacteria</taxon>
        <taxon>Hyphomicrobiales</taxon>
        <taxon>Devosiaceae</taxon>
        <taxon>Devosia</taxon>
    </lineage>
</organism>
<comment type="caution">
    <text evidence="12">The sequence shown here is derived from an EMBL/GenBank/DDBJ whole genome shotgun (WGS) entry which is preliminary data.</text>
</comment>
<dbReference type="InterPro" id="IPR003593">
    <property type="entry name" value="AAA+_ATPase"/>
</dbReference>
<dbReference type="PANTHER" id="PTHR43394">
    <property type="entry name" value="ATP-DEPENDENT PERMEASE MDL1, MITOCHONDRIAL"/>
    <property type="match status" value="1"/>
</dbReference>
<evidence type="ECO:0000256" key="9">
    <source>
        <dbReference type="SAM" id="Phobius"/>
    </source>
</evidence>
<feature type="transmembrane region" description="Helical" evidence="9">
    <location>
        <begin position="38"/>
        <end position="59"/>
    </location>
</feature>
<comment type="subcellular location">
    <subcellularLocation>
        <location evidence="1">Cell membrane</location>
        <topology evidence="1">Multi-pass membrane protein</topology>
    </subcellularLocation>
</comment>
<dbReference type="SUPFAM" id="SSF90123">
    <property type="entry name" value="ABC transporter transmembrane region"/>
    <property type="match status" value="1"/>
</dbReference>
<evidence type="ECO:0000256" key="5">
    <source>
        <dbReference type="ARBA" id="ARBA00022840"/>
    </source>
</evidence>
<evidence type="ECO:0000256" key="1">
    <source>
        <dbReference type="ARBA" id="ARBA00004651"/>
    </source>
</evidence>
<evidence type="ECO:0000313" key="12">
    <source>
        <dbReference type="EMBL" id="MBS3849328.1"/>
    </source>
</evidence>
<dbReference type="InterPro" id="IPR027417">
    <property type="entry name" value="P-loop_NTPase"/>
</dbReference>
<dbReference type="InterPro" id="IPR003439">
    <property type="entry name" value="ABC_transporter-like_ATP-bd"/>
</dbReference>
<dbReference type="InterPro" id="IPR017871">
    <property type="entry name" value="ABC_transporter-like_CS"/>
</dbReference>
<evidence type="ECO:0000256" key="6">
    <source>
        <dbReference type="ARBA" id="ARBA00022989"/>
    </source>
</evidence>
<accession>A0A942E6W0</accession>
<protein>
    <submittedName>
        <fullName evidence="12">ABC transporter ATP-binding protein</fullName>
    </submittedName>
</protein>
<evidence type="ECO:0000256" key="4">
    <source>
        <dbReference type="ARBA" id="ARBA00022741"/>
    </source>
</evidence>
<evidence type="ECO:0000259" key="10">
    <source>
        <dbReference type="PROSITE" id="PS50893"/>
    </source>
</evidence>
<evidence type="ECO:0000256" key="8">
    <source>
        <dbReference type="ARBA" id="ARBA00024725"/>
    </source>
</evidence>
<dbReference type="Pfam" id="PF00664">
    <property type="entry name" value="ABC_membrane"/>
    <property type="match status" value="1"/>
</dbReference>
<dbReference type="InterPro" id="IPR036640">
    <property type="entry name" value="ABC1_TM_sf"/>
</dbReference>
<comment type="function">
    <text evidence="8">Part of an ABC transporter complex. Transmembrane domains (TMD) form a pore in the inner membrane and the ATP-binding domain (NBD) is responsible for energy generation.</text>
</comment>
<dbReference type="GO" id="GO:0005886">
    <property type="term" value="C:plasma membrane"/>
    <property type="evidence" value="ECO:0007669"/>
    <property type="project" value="UniProtKB-SubCell"/>
</dbReference>
<keyword evidence="5 12" id="KW-0067">ATP-binding</keyword>
<dbReference type="Gene3D" id="3.40.50.300">
    <property type="entry name" value="P-loop containing nucleotide triphosphate hydrolases"/>
    <property type="match status" value="1"/>
</dbReference>
<dbReference type="Proteomes" id="UP000678281">
    <property type="component" value="Unassembled WGS sequence"/>
</dbReference>
<dbReference type="EMBL" id="JAGXTP010000001">
    <property type="protein sequence ID" value="MBS3849328.1"/>
    <property type="molecule type" value="Genomic_DNA"/>
</dbReference>
<comment type="similarity">
    <text evidence="2">Belongs to the ABC transporter superfamily.</text>
</comment>
<dbReference type="GO" id="GO:0005524">
    <property type="term" value="F:ATP binding"/>
    <property type="evidence" value="ECO:0007669"/>
    <property type="project" value="UniProtKB-KW"/>
</dbReference>
<dbReference type="FunFam" id="3.40.50.300:FF:000218">
    <property type="entry name" value="Multidrug ABC transporter ATP-binding protein"/>
    <property type="match status" value="1"/>
</dbReference>
<keyword evidence="7 9" id="KW-0472">Membrane</keyword>
<keyword evidence="4" id="KW-0547">Nucleotide-binding</keyword>
<dbReference type="Gene3D" id="1.20.1560.10">
    <property type="entry name" value="ABC transporter type 1, transmembrane domain"/>
    <property type="match status" value="1"/>
</dbReference>
<evidence type="ECO:0000259" key="11">
    <source>
        <dbReference type="PROSITE" id="PS50929"/>
    </source>
</evidence>
<name>A0A942E6W0_9HYPH</name>
<feature type="transmembrane region" description="Helical" evidence="9">
    <location>
        <begin position="272"/>
        <end position="292"/>
    </location>
</feature>
<dbReference type="InterPro" id="IPR039421">
    <property type="entry name" value="Type_1_exporter"/>
</dbReference>
<dbReference type="SMART" id="SM00382">
    <property type="entry name" value="AAA"/>
    <property type="match status" value="1"/>
</dbReference>
<evidence type="ECO:0000256" key="3">
    <source>
        <dbReference type="ARBA" id="ARBA00022692"/>
    </source>
</evidence>
<feature type="transmembrane region" description="Helical" evidence="9">
    <location>
        <begin position="184"/>
        <end position="203"/>
    </location>
</feature>
<reference evidence="12" key="1">
    <citation type="submission" date="2021-04" db="EMBL/GenBank/DDBJ databases">
        <title>Devosia litorisediminis sp. nov., isolated from a sand dune.</title>
        <authorList>
            <person name="Park S."/>
            <person name="Yoon J.-H."/>
        </authorList>
    </citation>
    <scope>NUCLEOTIDE SEQUENCE</scope>
    <source>
        <strain evidence="12">BSSL-BM10</strain>
    </source>
</reference>
<keyword evidence="13" id="KW-1185">Reference proteome</keyword>
<dbReference type="PROSITE" id="PS00211">
    <property type="entry name" value="ABC_TRANSPORTER_1"/>
    <property type="match status" value="1"/>
</dbReference>
<evidence type="ECO:0000256" key="2">
    <source>
        <dbReference type="ARBA" id="ARBA00005417"/>
    </source>
</evidence>
<sequence length="609" mass="65043">MFPSFEKLVDPFMPHAETSPSASVWQFVGDSLKPFHRVIALSLLLTLISASIEVWLIGYTSSLVDTLALAEPALLWEEHGLELIGAAAILLLLRPLAGFIGEGLDDIAYRPNAETLIRWRAHRHVQRQSVGWFRRDLSGRIANQVRDIGASATGAVYQVLHTLTYVMIYVIGSTLLIGSIDIRLITPLLVWIACFVGLMVYVVPRLHRASHDLQGANADLTGMLVDGYANIDVIKLFANQAAEDAESMRRFAASRSTLVAVQKLEVTVNVSMIFMGSLLIVGLVGYTVVLWQAGGAPLGLVAASLALSFRITGMAEWMLDAVSSMFTHLGATRQALQTVAQPLEVVDAPNAPALTITTGAIGFSGVSHHYGKGVGGLDGVSFDIAGGEKIGIVGRSGAGKSTLVNLLLRFFEAEAGQISIDGQDIATVRQDSLRGAIAMVSQDASLLHRSVRDNIAHGQPDASQATIAAAAEQAMASEFIAGLVDQQGRRGYDALVGERGVLLSGGQRQRIALARAIFKNAPILVLDEATSALDSEAEAAIQDTLYGVMEGKTVIAIAHRLSTIARMDRIVVLDQGRIAELGSHDSLLAQNGIYAQLWARQSGGFIGNN</sequence>
<proteinExistence type="inferred from homology"/>
<dbReference type="PROSITE" id="PS50893">
    <property type="entry name" value="ABC_TRANSPORTER_2"/>
    <property type="match status" value="1"/>
</dbReference>
<dbReference type="InterPro" id="IPR011527">
    <property type="entry name" value="ABC1_TM_dom"/>
</dbReference>
<gene>
    <name evidence="12" type="ORF">KD146_11535</name>
</gene>
<dbReference type="RefSeq" id="WP_212658812.1">
    <property type="nucleotide sequence ID" value="NZ_JAGXTP010000001.1"/>
</dbReference>
<evidence type="ECO:0000313" key="13">
    <source>
        <dbReference type="Proteomes" id="UP000678281"/>
    </source>
</evidence>
<keyword evidence="6 9" id="KW-1133">Transmembrane helix</keyword>
<evidence type="ECO:0000256" key="7">
    <source>
        <dbReference type="ARBA" id="ARBA00023136"/>
    </source>
</evidence>
<dbReference type="AlphaFoldDB" id="A0A942E6W0"/>
<dbReference type="SUPFAM" id="SSF52540">
    <property type="entry name" value="P-loop containing nucleoside triphosphate hydrolases"/>
    <property type="match status" value="1"/>
</dbReference>
<keyword evidence="3 9" id="KW-0812">Transmembrane</keyword>
<dbReference type="PROSITE" id="PS50929">
    <property type="entry name" value="ABC_TM1F"/>
    <property type="match status" value="1"/>
</dbReference>
<dbReference type="GO" id="GO:0015421">
    <property type="term" value="F:ABC-type oligopeptide transporter activity"/>
    <property type="evidence" value="ECO:0007669"/>
    <property type="project" value="TreeGrafter"/>
</dbReference>
<dbReference type="Pfam" id="PF00005">
    <property type="entry name" value="ABC_tran"/>
    <property type="match status" value="1"/>
</dbReference>
<dbReference type="GO" id="GO:0016887">
    <property type="term" value="F:ATP hydrolysis activity"/>
    <property type="evidence" value="ECO:0007669"/>
    <property type="project" value="InterPro"/>
</dbReference>
<dbReference type="PANTHER" id="PTHR43394:SF1">
    <property type="entry name" value="ATP-BINDING CASSETTE SUB-FAMILY B MEMBER 10, MITOCHONDRIAL"/>
    <property type="match status" value="1"/>
</dbReference>